<proteinExistence type="predicted"/>
<comment type="caution">
    <text evidence="2">The sequence shown here is derived from an EMBL/GenBank/DDBJ whole genome shotgun (WGS) entry which is preliminary data.</text>
</comment>
<reference evidence="2" key="1">
    <citation type="submission" date="2021-07" db="EMBL/GenBank/DDBJ databases">
        <authorList>
            <person name="Durling M."/>
        </authorList>
    </citation>
    <scope>NUCLEOTIDE SEQUENCE</scope>
</reference>
<feature type="region of interest" description="Disordered" evidence="1">
    <location>
        <begin position="1"/>
        <end position="22"/>
    </location>
</feature>
<evidence type="ECO:0000256" key="1">
    <source>
        <dbReference type="SAM" id="MobiDB-lite"/>
    </source>
</evidence>
<evidence type="ECO:0000313" key="3">
    <source>
        <dbReference type="Proteomes" id="UP000696280"/>
    </source>
</evidence>
<dbReference type="EMBL" id="CAJVRL010000035">
    <property type="protein sequence ID" value="CAG8950078.1"/>
    <property type="molecule type" value="Genomic_DNA"/>
</dbReference>
<gene>
    <name evidence="2" type="ORF">HYFRA_00008311</name>
</gene>
<accession>A0A9N9PNW8</accession>
<dbReference type="Proteomes" id="UP000696280">
    <property type="component" value="Unassembled WGS sequence"/>
</dbReference>
<protein>
    <submittedName>
        <fullName evidence="2">Uncharacterized protein</fullName>
    </submittedName>
</protein>
<evidence type="ECO:0000313" key="2">
    <source>
        <dbReference type="EMBL" id="CAG8950078.1"/>
    </source>
</evidence>
<name>A0A9N9PNW8_9HELO</name>
<organism evidence="2 3">
    <name type="scientific">Hymenoscyphus fraxineus</name>
    <dbReference type="NCBI Taxonomy" id="746836"/>
    <lineage>
        <taxon>Eukaryota</taxon>
        <taxon>Fungi</taxon>
        <taxon>Dikarya</taxon>
        <taxon>Ascomycota</taxon>
        <taxon>Pezizomycotina</taxon>
        <taxon>Leotiomycetes</taxon>
        <taxon>Helotiales</taxon>
        <taxon>Helotiaceae</taxon>
        <taxon>Hymenoscyphus</taxon>
    </lineage>
</organism>
<keyword evidence="3" id="KW-1185">Reference proteome</keyword>
<sequence>MSDSGKITSRPEAPQSEPHKYFLHDLGPDASGGMRITAGLYMVCCVCRKMTPAEKCKFGHTAQWKFCYLCIDEDIDQGLPEEQRRKGKLSHMKCANCHHEFCTIPPAKAPKGLRKLWNRLSNHTQHWDRIMPSMQAASFVLLYNPLRVAKTRPND</sequence>
<dbReference type="AlphaFoldDB" id="A0A9N9PNW8"/>